<evidence type="ECO:0000256" key="4">
    <source>
        <dbReference type="ARBA" id="ARBA00022821"/>
    </source>
</evidence>
<dbReference type="GO" id="GO:0050832">
    <property type="term" value="P:defense response to fungus"/>
    <property type="evidence" value="ECO:0007669"/>
    <property type="project" value="UniProtKB-KW"/>
</dbReference>
<keyword evidence="6" id="KW-0732">Signal</keyword>
<feature type="chain" id="PRO_5001598849" evidence="6">
    <location>
        <begin position="28"/>
        <end position="80"/>
    </location>
</feature>
<protein>
    <submittedName>
        <fullName evidence="7">Membrane lipoprotein-like protein</fullName>
    </submittedName>
</protein>
<dbReference type="HOGENOM" id="CLU_2594634_0_0_1"/>
<evidence type="ECO:0000256" key="5">
    <source>
        <dbReference type="ARBA" id="ARBA00023157"/>
    </source>
</evidence>
<keyword evidence="2" id="KW-0929">Antimicrobial</keyword>
<evidence type="ECO:0000256" key="3">
    <source>
        <dbReference type="ARBA" id="ARBA00022577"/>
    </source>
</evidence>
<evidence type="ECO:0000313" key="8">
    <source>
        <dbReference type="Proteomes" id="UP000026915"/>
    </source>
</evidence>
<dbReference type="OMA" id="PCESIGH"/>
<dbReference type="Gramene" id="EOY25994">
    <property type="protein sequence ID" value="EOY25994"/>
    <property type="gene ID" value="TCM_027383"/>
</dbReference>
<comment type="similarity">
    <text evidence="1">Belongs to the DEFL family.</text>
</comment>
<dbReference type="InParanoid" id="A0A061GG22"/>
<proteinExistence type="inferred from homology"/>
<keyword evidence="8" id="KW-1185">Reference proteome</keyword>
<dbReference type="GO" id="GO:0031640">
    <property type="term" value="P:killing of cells of another organism"/>
    <property type="evidence" value="ECO:0007669"/>
    <property type="project" value="UniProtKB-KW"/>
</dbReference>
<reference evidence="7 8" key="1">
    <citation type="journal article" date="2013" name="Genome Biol.">
        <title>The genome sequence of the most widely cultivated cacao type and its use to identify candidate genes regulating pod color.</title>
        <authorList>
            <person name="Motamayor J.C."/>
            <person name="Mockaitis K."/>
            <person name="Schmutz J."/>
            <person name="Haiminen N."/>
            <person name="Iii D.L."/>
            <person name="Cornejo O."/>
            <person name="Findley S.D."/>
            <person name="Zheng P."/>
            <person name="Utro F."/>
            <person name="Royaert S."/>
            <person name="Saski C."/>
            <person name="Jenkins J."/>
            <person name="Podicheti R."/>
            <person name="Zhao M."/>
            <person name="Scheffler B.E."/>
            <person name="Stack J.C."/>
            <person name="Feltus F.A."/>
            <person name="Mustiga G.M."/>
            <person name="Amores F."/>
            <person name="Phillips W."/>
            <person name="Marelli J.P."/>
            <person name="May G.D."/>
            <person name="Shapiro H."/>
            <person name="Ma J."/>
            <person name="Bustamante C.D."/>
            <person name="Schnell R.J."/>
            <person name="Main D."/>
            <person name="Gilbert D."/>
            <person name="Parida L."/>
            <person name="Kuhn D.N."/>
        </authorList>
    </citation>
    <scope>NUCLEOTIDE SEQUENCE [LARGE SCALE GENOMIC DNA]</scope>
    <source>
        <strain evidence="8">cv. Matina 1-6</strain>
    </source>
</reference>
<keyword evidence="4" id="KW-0611">Plant defense</keyword>
<dbReference type="InterPro" id="IPR010851">
    <property type="entry name" value="DEFL"/>
</dbReference>
<accession>A0A061GG22</accession>
<keyword evidence="7" id="KW-0449">Lipoprotein</keyword>
<keyword evidence="3" id="KW-0295">Fungicide</keyword>
<dbReference type="EMBL" id="CM001884">
    <property type="protein sequence ID" value="EOY25994.1"/>
    <property type="molecule type" value="Genomic_DNA"/>
</dbReference>
<organism evidence="7 8">
    <name type="scientific">Theobroma cacao</name>
    <name type="common">Cacao</name>
    <name type="synonym">Cocoa</name>
    <dbReference type="NCBI Taxonomy" id="3641"/>
    <lineage>
        <taxon>Eukaryota</taxon>
        <taxon>Viridiplantae</taxon>
        <taxon>Streptophyta</taxon>
        <taxon>Embryophyta</taxon>
        <taxon>Tracheophyta</taxon>
        <taxon>Spermatophyta</taxon>
        <taxon>Magnoliopsida</taxon>
        <taxon>eudicotyledons</taxon>
        <taxon>Gunneridae</taxon>
        <taxon>Pentapetalae</taxon>
        <taxon>rosids</taxon>
        <taxon>malvids</taxon>
        <taxon>Malvales</taxon>
        <taxon>Malvaceae</taxon>
        <taxon>Byttnerioideae</taxon>
        <taxon>Theobroma</taxon>
    </lineage>
</organism>
<evidence type="ECO:0000313" key="7">
    <source>
        <dbReference type="EMBL" id="EOY25994.1"/>
    </source>
</evidence>
<gene>
    <name evidence="7" type="ORF">TCM_027383</name>
</gene>
<sequence>MVSPKLQAMGFLFLSIVLFAQLNRIGAQSTNNCEIVKGTTCFVVSECIKPCESIGHTPTSALCIPSPIAGEGLTCCCSTL</sequence>
<feature type="signal peptide" evidence="6">
    <location>
        <begin position="1"/>
        <end position="27"/>
    </location>
</feature>
<keyword evidence="5" id="KW-1015">Disulfide bond</keyword>
<dbReference type="AlphaFoldDB" id="A0A061GG22"/>
<evidence type="ECO:0000256" key="2">
    <source>
        <dbReference type="ARBA" id="ARBA00022529"/>
    </source>
</evidence>
<dbReference type="Proteomes" id="UP000026915">
    <property type="component" value="Chromosome 6"/>
</dbReference>
<dbReference type="Pfam" id="PF25052">
    <property type="entry name" value="AtDEF-like"/>
    <property type="match status" value="1"/>
</dbReference>
<evidence type="ECO:0000256" key="6">
    <source>
        <dbReference type="SAM" id="SignalP"/>
    </source>
</evidence>
<evidence type="ECO:0000256" key="1">
    <source>
        <dbReference type="ARBA" id="ARBA00006722"/>
    </source>
</evidence>
<name>A0A061GG22_THECC</name>